<protein>
    <recommendedName>
        <fullName evidence="3">Class I SAM-dependent methyltransferase</fullName>
    </recommendedName>
</protein>
<dbReference type="AlphaFoldDB" id="A0A1C3RKS5"/>
<evidence type="ECO:0000313" key="2">
    <source>
        <dbReference type="Proteomes" id="UP000231658"/>
    </source>
</evidence>
<accession>A0A1C3RKS5</accession>
<dbReference type="Gene3D" id="3.40.50.150">
    <property type="entry name" value="Vaccinia Virus protein VP39"/>
    <property type="match status" value="1"/>
</dbReference>
<organism evidence="1 2">
    <name type="scientific">Candidatus Terasakiella magnetica</name>
    <dbReference type="NCBI Taxonomy" id="1867952"/>
    <lineage>
        <taxon>Bacteria</taxon>
        <taxon>Pseudomonadati</taxon>
        <taxon>Pseudomonadota</taxon>
        <taxon>Alphaproteobacteria</taxon>
        <taxon>Rhodospirillales</taxon>
        <taxon>Terasakiellaceae</taxon>
        <taxon>Terasakiella</taxon>
    </lineage>
</organism>
<dbReference type="RefSeq" id="WP_069189867.1">
    <property type="nucleotide sequence ID" value="NZ_FLYE01000046.1"/>
</dbReference>
<reference evidence="1 2" key="1">
    <citation type="submission" date="2016-07" db="EMBL/GenBank/DDBJ databases">
        <authorList>
            <person name="Lefevre C.T."/>
        </authorList>
    </citation>
    <scope>NUCLEOTIDE SEQUENCE [LARGE SCALE GENOMIC DNA]</scope>
    <source>
        <strain evidence="1">PR1</strain>
    </source>
</reference>
<sequence length="244" mass="28502">MHLVPNNRKQILPFLPQNGRVIEIGVAKGEFSHEILLQNNPKELHLIDPWEFQQRDDYSTDANNVEDNEQEQRFQDVQKRFQSMINAGRVHMHRDYSTNVADQFEDKSCDWIFIDGLHSYEGVKADLEAFHMKIKDDGLILGHDFTNHAEARRMKFGVVEAVNEFVEKYNYQFVLMTWENYPTYVLSRTPDSPVVQHLLGSCFMTASSAINLPDFPDKMKFEHRTVFMNDQARAIPTFTLKDDD</sequence>
<dbReference type="SUPFAM" id="SSF53335">
    <property type="entry name" value="S-adenosyl-L-methionine-dependent methyltransferases"/>
    <property type="match status" value="1"/>
</dbReference>
<dbReference type="PANTHER" id="PTHR37909">
    <property type="entry name" value="S-ADENOSYL-L-METHIONINE-DEPENDENT METHYLTRANSFERASES SUPERFAMILY PROTEIN"/>
    <property type="match status" value="1"/>
</dbReference>
<dbReference type="InterPro" id="IPR029063">
    <property type="entry name" value="SAM-dependent_MTases_sf"/>
</dbReference>
<dbReference type="STRING" id="1867952.MTBPR1_70135"/>
<dbReference type="PANTHER" id="PTHR37909:SF1">
    <property type="entry name" value="S-ADENOSYL-L-METHIONINE-DEPENDENT METHYLTRANSFERASES SUPERFAMILY PROTEIN"/>
    <property type="match status" value="1"/>
</dbReference>
<proteinExistence type="predicted"/>
<dbReference type="Proteomes" id="UP000231658">
    <property type="component" value="Unassembled WGS sequence"/>
</dbReference>
<dbReference type="Pfam" id="PF13578">
    <property type="entry name" value="Methyltransf_24"/>
    <property type="match status" value="1"/>
</dbReference>
<dbReference type="OrthoDB" id="5764702at2"/>
<evidence type="ECO:0000313" key="1">
    <source>
        <dbReference type="EMBL" id="SCA57863.1"/>
    </source>
</evidence>
<name>A0A1C3RKS5_9PROT</name>
<evidence type="ECO:0008006" key="3">
    <source>
        <dbReference type="Google" id="ProtNLM"/>
    </source>
</evidence>
<keyword evidence="2" id="KW-1185">Reference proteome</keyword>
<gene>
    <name evidence="1" type="ORF">MTBPR1_70135</name>
</gene>
<dbReference type="EMBL" id="FLYE01000046">
    <property type="protein sequence ID" value="SCA57863.1"/>
    <property type="molecule type" value="Genomic_DNA"/>
</dbReference>